<dbReference type="PROSITE" id="PS50005">
    <property type="entry name" value="TPR"/>
    <property type="match status" value="4"/>
</dbReference>
<evidence type="ECO:0000256" key="1">
    <source>
        <dbReference type="ARBA" id="ARBA00022737"/>
    </source>
</evidence>
<dbReference type="InterPro" id="IPR011990">
    <property type="entry name" value="TPR-like_helical_dom_sf"/>
</dbReference>
<dbReference type="eggNOG" id="COG0457">
    <property type="taxonomic scope" value="Bacteria"/>
</dbReference>
<dbReference type="PANTHER" id="PTHR44858">
    <property type="entry name" value="TETRATRICOPEPTIDE REPEAT PROTEIN 6"/>
    <property type="match status" value="1"/>
</dbReference>
<dbReference type="PANTHER" id="PTHR44858:SF1">
    <property type="entry name" value="UDP-N-ACETYLGLUCOSAMINE--PEPTIDE N-ACETYLGLUCOSAMINYLTRANSFERASE SPINDLY-RELATED"/>
    <property type="match status" value="1"/>
</dbReference>
<evidence type="ECO:0000313" key="5">
    <source>
        <dbReference type="EMBL" id="EZH73261.1"/>
    </source>
</evidence>
<dbReference type="AlphaFoldDB" id="A0A023BTC2"/>
<accession>A0A023BTC2</accession>
<dbReference type="SMART" id="SM00028">
    <property type="entry name" value="TPR"/>
    <property type="match status" value="5"/>
</dbReference>
<evidence type="ECO:0000313" key="6">
    <source>
        <dbReference type="Proteomes" id="UP000023541"/>
    </source>
</evidence>
<gene>
    <name evidence="5" type="ORF">ATO12_19870</name>
</gene>
<sequence>MTLHFRFITIILVLTFCTNNFAQPQEIPNTAKLPDTSSWESVRRQIKMETRFIKRWPDAEHYYKRGKYKAVIHEWKSALSDLDKSIEFNPNVMISYYIRGGVKERLDDLEGSRDDFSKVIELRPDFKMAWLDRAQIYTKLKNFDAAKADLDMALKLYPNWSLAFFRFGNLYSDKKDYDKAIIYYEKCIEINKGSYMAYNNLGDIYYKKKNYDKAIFYTTEAILIFPNYVKALKTRVGAKIAKGDTDFCEDIKKLVKLGDIESISIINEYCPN</sequence>
<dbReference type="EMBL" id="AQRA01000006">
    <property type="protein sequence ID" value="EZH73261.1"/>
    <property type="molecule type" value="Genomic_DNA"/>
</dbReference>
<feature type="signal peptide" evidence="4">
    <location>
        <begin position="1"/>
        <end position="22"/>
    </location>
</feature>
<feature type="repeat" description="TPR" evidence="3">
    <location>
        <begin position="127"/>
        <end position="160"/>
    </location>
</feature>
<name>A0A023BTC2_9FLAO</name>
<dbReference type="Gene3D" id="1.25.40.10">
    <property type="entry name" value="Tetratricopeptide repeat domain"/>
    <property type="match status" value="1"/>
</dbReference>
<keyword evidence="1" id="KW-0677">Repeat</keyword>
<keyword evidence="4" id="KW-0732">Signal</keyword>
<feature type="repeat" description="TPR" evidence="3">
    <location>
        <begin position="195"/>
        <end position="228"/>
    </location>
</feature>
<dbReference type="InterPro" id="IPR050498">
    <property type="entry name" value="Ycf3"/>
</dbReference>
<dbReference type="OrthoDB" id="1523318at2"/>
<keyword evidence="2 3" id="KW-0802">TPR repeat</keyword>
<dbReference type="Proteomes" id="UP000023541">
    <property type="component" value="Unassembled WGS sequence"/>
</dbReference>
<dbReference type="STRING" id="1317122.ATO12_19870"/>
<dbReference type="Pfam" id="PF13181">
    <property type="entry name" value="TPR_8"/>
    <property type="match status" value="1"/>
</dbReference>
<evidence type="ECO:0000256" key="4">
    <source>
        <dbReference type="SAM" id="SignalP"/>
    </source>
</evidence>
<keyword evidence="6" id="KW-1185">Reference proteome</keyword>
<comment type="caution">
    <text evidence="5">The sequence shown here is derived from an EMBL/GenBank/DDBJ whole genome shotgun (WGS) entry which is preliminary data.</text>
</comment>
<feature type="repeat" description="TPR" evidence="3">
    <location>
        <begin position="161"/>
        <end position="194"/>
    </location>
</feature>
<evidence type="ECO:0000256" key="2">
    <source>
        <dbReference type="ARBA" id="ARBA00022803"/>
    </source>
</evidence>
<dbReference type="Pfam" id="PF00515">
    <property type="entry name" value="TPR_1"/>
    <property type="match status" value="2"/>
</dbReference>
<dbReference type="InterPro" id="IPR019734">
    <property type="entry name" value="TPR_rpt"/>
</dbReference>
<evidence type="ECO:0000256" key="3">
    <source>
        <dbReference type="PROSITE-ProRule" id="PRU00339"/>
    </source>
</evidence>
<proteinExistence type="predicted"/>
<protein>
    <submittedName>
        <fullName evidence="5">Uncharacterized protein</fullName>
    </submittedName>
</protein>
<feature type="chain" id="PRO_5001515699" evidence="4">
    <location>
        <begin position="23"/>
        <end position="272"/>
    </location>
</feature>
<feature type="repeat" description="TPR" evidence="3">
    <location>
        <begin position="59"/>
        <end position="92"/>
    </location>
</feature>
<dbReference type="SUPFAM" id="SSF48452">
    <property type="entry name" value="TPR-like"/>
    <property type="match status" value="1"/>
</dbReference>
<organism evidence="5 6">
    <name type="scientific">Aquimarina atlantica</name>
    <dbReference type="NCBI Taxonomy" id="1317122"/>
    <lineage>
        <taxon>Bacteria</taxon>
        <taxon>Pseudomonadati</taxon>
        <taxon>Bacteroidota</taxon>
        <taxon>Flavobacteriia</taxon>
        <taxon>Flavobacteriales</taxon>
        <taxon>Flavobacteriaceae</taxon>
        <taxon>Aquimarina</taxon>
    </lineage>
</organism>
<dbReference type="RefSeq" id="WP_034243146.1">
    <property type="nucleotide sequence ID" value="NZ_AQRA01000006.1"/>
</dbReference>
<reference evidence="5 6" key="1">
    <citation type="submission" date="2014-04" db="EMBL/GenBank/DDBJ databases">
        <title>Aquimarina sp. 22II-S11-z7 Genome Sequencing.</title>
        <authorList>
            <person name="Lai Q."/>
        </authorList>
    </citation>
    <scope>NUCLEOTIDE SEQUENCE [LARGE SCALE GENOMIC DNA]</scope>
    <source>
        <strain evidence="5 6">22II-S11-z7</strain>
    </source>
</reference>